<evidence type="ECO:0000256" key="1">
    <source>
        <dbReference type="ARBA" id="ARBA00004328"/>
    </source>
</evidence>
<sequence length="279" mass="30607">MSGLFHRRTKPREIRVFAMATRLTKKQLAQAIQNTLPNPPRRKRRAKRRAAQVPKPIQAGVSMAPIAQGTMVKLRPPMLRSSMDVTILSHCELSTELAVTDTIVVTSELVMPFTVGTWLRGVAQNWSKYAWVAIRYTYLPSCPTTTSGAIHMGFQYDMADTLPVSVNQLSNLKGYVTGPVWEGQSGLCFVNNTKCSDTSRAITIALDTNEVSEKRYPFKTATDYTTAVGVNANIGNILVPARLVIAMEGGSSKTAVNTGRLYASYTIRLIEPIAAALNL</sequence>
<proteinExistence type="inferred from homology"/>
<evidence type="ECO:0000256" key="7">
    <source>
        <dbReference type="SAM" id="MobiDB-lite"/>
    </source>
</evidence>
<dbReference type="GO" id="GO:0005198">
    <property type="term" value="F:structural molecule activity"/>
    <property type="evidence" value="ECO:0007669"/>
    <property type="project" value="InterPro"/>
</dbReference>
<accession>A0A1I9W7D4</accession>
<evidence type="ECO:0000256" key="6">
    <source>
        <dbReference type="ARBA" id="ARBA00023060"/>
    </source>
</evidence>
<organismHost>
    <name type="scientific">Glycine max</name>
    <name type="common">Soybean</name>
    <name type="synonym">Glycine hispida</name>
    <dbReference type="NCBI Taxonomy" id="3847"/>
</organismHost>
<evidence type="ECO:0000256" key="4">
    <source>
        <dbReference type="ARBA" id="ARBA00022561"/>
    </source>
</evidence>
<comment type="subcellular location">
    <subcellularLocation>
        <location evidence="1">Virion</location>
    </subcellularLocation>
</comment>
<dbReference type="EMBL" id="KX599170">
    <property type="protein sequence ID" value="APA23085.1"/>
    <property type="molecule type" value="Genomic_RNA"/>
</dbReference>
<evidence type="ECO:0000256" key="2">
    <source>
        <dbReference type="ARBA" id="ARBA00007446"/>
    </source>
</evidence>
<keyword evidence="4 9" id="KW-0167">Capsid protein</keyword>
<comment type="similarity">
    <text evidence="2">Belongs to the icosahedral plant coat protein family.</text>
</comment>
<feature type="compositionally biased region" description="Basic residues" evidence="7">
    <location>
        <begin position="40"/>
        <end position="50"/>
    </location>
</feature>
<dbReference type="SUPFAM" id="SSF88633">
    <property type="entry name" value="Positive stranded ssRNA viruses"/>
    <property type="match status" value="1"/>
</dbReference>
<protein>
    <recommendedName>
        <fullName evidence="3">Capsid protein</fullName>
    </recommendedName>
</protein>
<evidence type="ECO:0000256" key="3">
    <source>
        <dbReference type="ARBA" id="ARBA00018091"/>
    </source>
</evidence>
<feature type="domain" description="Icosahedral viral capsid protein S" evidence="8">
    <location>
        <begin position="60"/>
        <end position="274"/>
    </location>
</feature>
<organism evidence="9">
    <name type="scientific">Southern cowpea mosaic virus</name>
    <name type="common">SCPMV</name>
    <name type="synonym">Southern bean mosaic virus (strain cowpea)</name>
    <dbReference type="NCBI Taxonomy" id="196398"/>
    <lineage>
        <taxon>Viruses</taxon>
        <taxon>Riboviria</taxon>
        <taxon>Orthornavirae</taxon>
        <taxon>Pisuviricota</taxon>
        <taxon>Pisoniviricetes</taxon>
        <taxon>Sobelivirales</taxon>
        <taxon>Solemoviridae</taxon>
        <taxon>Sobemovirus</taxon>
        <taxon>Sobemovirus SCPMV</taxon>
    </lineage>
</organism>
<feature type="region of interest" description="Disordered" evidence="7">
    <location>
        <begin position="31"/>
        <end position="53"/>
    </location>
</feature>
<dbReference type="PRINTS" id="PR00233">
    <property type="entry name" value="ICOSAHEDRAL"/>
</dbReference>
<dbReference type="GO" id="GO:0039617">
    <property type="term" value="C:T=3 icosahedral viral capsid"/>
    <property type="evidence" value="ECO:0007669"/>
    <property type="project" value="UniProtKB-KW"/>
</dbReference>
<keyword evidence="5" id="KW-0946">Virion</keyword>
<evidence type="ECO:0000256" key="5">
    <source>
        <dbReference type="ARBA" id="ARBA00022844"/>
    </source>
</evidence>
<organismHost>
    <name type="scientific">Phaseolus vulgaris</name>
    <name type="common">Kidney bean</name>
    <name type="synonym">French bean</name>
    <dbReference type="NCBI Taxonomy" id="3885"/>
</organismHost>
<dbReference type="Gene3D" id="2.60.120.20">
    <property type="match status" value="1"/>
</dbReference>
<dbReference type="PROSITE" id="PS00555">
    <property type="entry name" value="ICOSAH_VIR_COAT_S"/>
    <property type="match status" value="1"/>
</dbReference>
<reference evidence="9" key="1">
    <citation type="journal article" date="2016" name="PLoS ONE">
        <title>Metagenomic-Based Screening and Molecular Characterization of Cowpea-Infecting Viruses in Burkina Faso.</title>
        <authorList>
            <person name="Palanga E."/>
            <person name="Filloux D."/>
            <person name="Martin D.P."/>
            <person name="Fernandez E."/>
            <person name="Gargani D."/>
            <person name="Ferdinand R."/>
            <person name="Zabre J."/>
            <person name="Bouda Z."/>
            <person name="Neya J.B."/>
            <person name="Sawadogo M."/>
            <person name="Traore O."/>
            <person name="Peterschmitt M."/>
            <person name="Roumagnac P."/>
        </authorList>
    </citation>
    <scope>NUCLEOTIDE SEQUENCE</scope>
    <source>
        <strain evidence="9">BE250</strain>
    </source>
</reference>
<evidence type="ECO:0000313" key="9">
    <source>
        <dbReference type="EMBL" id="APA23085.1"/>
    </source>
</evidence>
<dbReference type="InterPro" id="IPR000937">
    <property type="entry name" value="Capsid_prot_S-dom_vir"/>
</dbReference>
<name>A0A1I9W7D4_SCPMV</name>
<dbReference type="InterPro" id="IPR029053">
    <property type="entry name" value="Viral_coat"/>
</dbReference>
<dbReference type="Pfam" id="PF00729">
    <property type="entry name" value="Viral_coat"/>
    <property type="match status" value="1"/>
</dbReference>
<organismHost>
    <name type="scientific">Vigna mungo</name>
    <name type="common">Black gram</name>
    <name type="synonym">Phaseolus mungo</name>
    <dbReference type="NCBI Taxonomy" id="3915"/>
</organismHost>
<evidence type="ECO:0000259" key="8">
    <source>
        <dbReference type="Pfam" id="PF00729"/>
    </source>
</evidence>
<keyword evidence="6" id="KW-1142">T=3 icosahedral capsid protein</keyword>
<organismHost>
    <name type="scientific">Vigna unguiculata</name>
    <name type="common">Cowpea</name>
    <dbReference type="NCBI Taxonomy" id="3917"/>
</organismHost>